<evidence type="ECO:0000259" key="1">
    <source>
        <dbReference type="Pfam" id="PF04993"/>
    </source>
</evidence>
<dbReference type="AlphaFoldDB" id="A0A975ZMG4"/>
<protein>
    <submittedName>
        <fullName evidence="2">TfoX N-terminal domain-containing protein</fullName>
    </submittedName>
</protein>
<proteinExistence type="predicted"/>
<comment type="caution">
    <text evidence="2">The sequence shown here is derived from an EMBL/GenBank/DDBJ whole genome shotgun (WGS) entry which is preliminary data.</text>
</comment>
<reference evidence="2 3" key="1">
    <citation type="submission" date="2016-10" db="EMBL/GenBank/DDBJ databases">
        <authorList>
            <person name="Varghese N."/>
            <person name="Submissions S."/>
        </authorList>
    </citation>
    <scope>NUCLEOTIDE SEQUENCE [LARGE SCALE GENOMIC DNA]</scope>
    <source>
        <strain evidence="2 3">FF3</strain>
    </source>
</reference>
<accession>A0A975ZMG4</accession>
<keyword evidence="3" id="KW-1185">Reference proteome</keyword>
<evidence type="ECO:0000313" key="2">
    <source>
        <dbReference type="EMBL" id="SEJ05139.1"/>
    </source>
</evidence>
<evidence type="ECO:0000313" key="3">
    <source>
        <dbReference type="Proteomes" id="UP000182932"/>
    </source>
</evidence>
<dbReference type="RefSeq" id="WP_074835538.1">
    <property type="nucleotide sequence ID" value="NZ_CBDCHJ010000006.1"/>
</dbReference>
<dbReference type="Gene3D" id="3.30.1460.30">
    <property type="entry name" value="YgaC/TfoX-N like chaperone"/>
    <property type="match status" value="1"/>
</dbReference>
<sequence>MAYDPGHETLLREDMGEALGPRVVELSERKMFGGLCFMLNGNMLCGVHRDGLMYRVGKDNADRALALEGAHPMAFTGRPMGGMIELYEDDLDRDTTRQGLMALALDFVDALPPK</sequence>
<gene>
    <name evidence="2" type="ORF">SAMN04487940_10370</name>
</gene>
<dbReference type="Pfam" id="PF04993">
    <property type="entry name" value="TfoX_N"/>
    <property type="match status" value="1"/>
</dbReference>
<dbReference type="InterPro" id="IPR007076">
    <property type="entry name" value="TfoX_N"/>
</dbReference>
<feature type="domain" description="TfoX N-terminal" evidence="1">
    <location>
        <begin position="23"/>
        <end position="106"/>
    </location>
</feature>
<dbReference type="SUPFAM" id="SSF159894">
    <property type="entry name" value="YgaC/TfoX-N like"/>
    <property type="match status" value="1"/>
</dbReference>
<organism evidence="2 3">
    <name type="scientific">Marinovum algicola</name>
    <dbReference type="NCBI Taxonomy" id="42444"/>
    <lineage>
        <taxon>Bacteria</taxon>
        <taxon>Pseudomonadati</taxon>
        <taxon>Pseudomonadota</taxon>
        <taxon>Alphaproteobacteria</taxon>
        <taxon>Rhodobacterales</taxon>
        <taxon>Roseobacteraceae</taxon>
        <taxon>Marinovum</taxon>
    </lineage>
</organism>
<dbReference type="GeneID" id="80817431"/>
<dbReference type="EMBL" id="FNYY01000003">
    <property type="protein sequence ID" value="SEJ05139.1"/>
    <property type="molecule type" value="Genomic_DNA"/>
</dbReference>
<dbReference type="Proteomes" id="UP000182932">
    <property type="component" value="Unassembled WGS sequence"/>
</dbReference>
<name>A0A975ZMG4_9RHOB</name>